<feature type="compositionally biased region" description="Gly residues" evidence="1">
    <location>
        <begin position="164"/>
        <end position="177"/>
    </location>
</feature>
<organism evidence="3 4">
    <name type="scientific">Solilutibacter oculi</name>
    <dbReference type="NCBI Taxonomy" id="2698682"/>
    <lineage>
        <taxon>Bacteria</taxon>
        <taxon>Pseudomonadati</taxon>
        <taxon>Pseudomonadota</taxon>
        <taxon>Gammaproteobacteria</taxon>
        <taxon>Lysobacterales</taxon>
        <taxon>Lysobacteraceae</taxon>
        <taxon>Solilutibacter</taxon>
    </lineage>
</organism>
<proteinExistence type="predicted"/>
<keyword evidence="2" id="KW-0472">Membrane</keyword>
<protein>
    <recommendedName>
        <fullName evidence="5">General secretion pathway protein GspI</fullName>
    </recommendedName>
</protein>
<accession>A0A344J7W6</accession>
<keyword evidence="2" id="KW-1133">Transmembrane helix</keyword>
<evidence type="ECO:0000313" key="3">
    <source>
        <dbReference type="EMBL" id="AXA85126.1"/>
    </source>
</evidence>
<dbReference type="InterPro" id="IPR012902">
    <property type="entry name" value="N_methyl_site"/>
</dbReference>
<evidence type="ECO:0008006" key="5">
    <source>
        <dbReference type="Google" id="ProtNLM"/>
    </source>
</evidence>
<name>A0A344J7W6_9GAMM</name>
<keyword evidence="4" id="KW-1185">Reference proteome</keyword>
<dbReference type="AlphaFoldDB" id="A0A344J7W6"/>
<dbReference type="OrthoDB" id="7864109at2"/>
<dbReference type="Proteomes" id="UP000251842">
    <property type="component" value="Chromosome"/>
</dbReference>
<gene>
    <name evidence="3" type="ORF">DCD74_10915</name>
</gene>
<feature type="transmembrane region" description="Helical" evidence="2">
    <location>
        <begin position="34"/>
        <end position="58"/>
    </location>
</feature>
<feature type="region of interest" description="Disordered" evidence="1">
    <location>
        <begin position="153"/>
        <end position="177"/>
    </location>
</feature>
<keyword evidence="2" id="KW-0812">Transmembrane</keyword>
<dbReference type="Pfam" id="PF07963">
    <property type="entry name" value="N_methyl"/>
    <property type="match status" value="1"/>
</dbReference>
<evidence type="ECO:0000256" key="2">
    <source>
        <dbReference type="SAM" id="Phobius"/>
    </source>
</evidence>
<dbReference type="KEGG" id="lue:DCD74_10915"/>
<dbReference type="PROSITE" id="PS00409">
    <property type="entry name" value="PROKAR_NTER_METHYL"/>
    <property type="match status" value="1"/>
</dbReference>
<sequence length="177" mass="18534">MAAGRELANRAGQDDPGLDAVSAPPKPHRHAKEAGFSLIELIVAFALMALVLTTVLAVSARAYRQIGWSGSAAEAAQWAQSLSDEAEGRRLALGREHGSVQGGRYQWSREVAEYADPEGLLVDANGRARLWQTTLEVQWDDGGRAQSVRMVGLVNPPPTASGPVPGGDAAGDGGAPK</sequence>
<feature type="region of interest" description="Disordered" evidence="1">
    <location>
        <begin position="1"/>
        <end position="29"/>
    </location>
</feature>
<evidence type="ECO:0000256" key="1">
    <source>
        <dbReference type="SAM" id="MobiDB-lite"/>
    </source>
</evidence>
<reference evidence="4" key="1">
    <citation type="submission" date="2018-05" db="EMBL/GenBank/DDBJ databases">
        <title>Luteimonas pekinense sp. nov., isolated from human Meibomian gland secretions, Beijing, China.</title>
        <authorList>
            <person name="Wen T."/>
            <person name="Bai H."/>
            <person name="Lv H."/>
        </authorList>
    </citation>
    <scope>NUCLEOTIDE SEQUENCE [LARGE SCALE GENOMIC DNA]</scope>
    <source>
        <strain evidence="4">83-4</strain>
    </source>
</reference>
<dbReference type="EMBL" id="CP029556">
    <property type="protein sequence ID" value="AXA85126.1"/>
    <property type="molecule type" value="Genomic_DNA"/>
</dbReference>
<evidence type="ECO:0000313" key="4">
    <source>
        <dbReference type="Proteomes" id="UP000251842"/>
    </source>
</evidence>